<dbReference type="RefSeq" id="WP_283343550.1">
    <property type="nucleotide sequence ID" value="NZ_JASHIF010000002.1"/>
</dbReference>
<organism evidence="4 5">
    <name type="scientific">Flectobacillus roseus</name>
    <dbReference type="NCBI Taxonomy" id="502259"/>
    <lineage>
        <taxon>Bacteria</taxon>
        <taxon>Pseudomonadati</taxon>
        <taxon>Bacteroidota</taxon>
        <taxon>Cytophagia</taxon>
        <taxon>Cytophagales</taxon>
        <taxon>Flectobacillaceae</taxon>
        <taxon>Flectobacillus</taxon>
    </lineage>
</organism>
<feature type="domain" description="Tail specific protease" evidence="2">
    <location>
        <begin position="216"/>
        <end position="371"/>
    </location>
</feature>
<dbReference type="Gene3D" id="3.90.226.10">
    <property type="entry name" value="2-enoyl-CoA Hydratase, Chain A, domain 1"/>
    <property type="match status" value="1"/>
</dbReference>
<keyword evidence="1" id="KW-0732">Signal</keyword>
<dbReference type="Pfam" id="PF03572">
    <property type="entry name" value="Peptidase_S41"/>
    <property type="match status" value="1"/>
</dbReference>
<keyword evidence="5" id="KW-1185">Reference proteome</keyword>
<evidence type="ECO:0000256" key="1">
    <source>
        <dbReference type="SAM" id="SignalP"/>
    </source>
</evidence>
<protein>
    <submittedName>
        <fullName evidence="4">S41 family peptidase</fullName>
    </submittedName>
</protein>
<feature type="domain" description="Tricorn protease C1" evidence="3">
    <location>
        <begin position="22"/>
        <end position="76"/>
    </location>
</feature>
<sequence length="396" mass="45354">MKRIYPLLFFILSCFNTNAQSKYPKDFDTFWDTIYQHYAYLSQQQIDWNKVKELYKPQVATITTNQDFIRLLENMLIELHNGHSSLNVNLKSSNRLVPSGQDLYAEEKRGKFWVSDVKKGSNAEKAGLKIGAEIVKFNGDSLRKLLPAFLPKFTQHHSNAMKQFALDMLLAGTHDKPRVIEVIFEGRPQTIELDNKVFSGNATPLMEAKLLSKNKAYLKINNCLWNNDLISSFDQALDSLINYPILILDLTDTPSGGNSTVARAIMGRFITAPMPYQQHEYDEKDFETKRHWIEYVYPRKKIFQGKLIVLVGHWTGSMGEGMAIGFDSFKKPLVVGTKMAGLLGAIEGFNLKETNINFQIPTERLYHVNGKPRESFIPKNLTPNSEKTWEFVMKVK</sequence>
<dbReference type="SUPFAM" id="SSF50156">
    <property type="entry name" value="PDZ domain-like"/>
    <property type="match status" value="1"/>
</dbReference>
<name>A0ABT6Y428_9BACT</name>
<dbReference type="Proteomes" id="UP001236507">
    <property type="component" value="Unassembled WGS sequence"/>
</dbReference>
<evidence type="ECO:0000313" key="5">
    <source>
        <dbReference type="Proteomes" id="UP001236507"/>
    </source>
</evidence>
<dbReference type="InterPro" id="IPR005151">
    <property type="entry name" value="Tail-specific_protease"/>
</dbReference>
<dbReference type="PANTHER" id="PTHR11261">
    <property type="entry name" value="INTERPHOTORECEPTOR RETINOID-BINDING PROTEIN"/>
    <property type="match status" value="1"/>
</dbReference>
<feature type="chain" id="PRO_5047020428" evidence="1">
    <location>
        <begin position="20"/>
        <end position="396"/>
    </location>
</feature>
<gene>
    <name evidence="4" type="ORF">QM524_03710</name>
</gene>
<dbReference type="InterPro" id="IPR029045">
    <property type="entry name" value="ClpP/crotonase-like_dom_sf"/>
</dbReference>
<dbReference type="PANTHER" id="PTHR11261:SF3">
    <property type="entry name" value="RETINOL-BINDING PROTEIN 3"/>
    <property type="match status" value="1"/>
</dbReference>
<comment type="caution">
    <text evidence="4">The sequence shown here is derived from an EMBL/GenBank/DDBJ whole genome shotgun (WGS) entry which is preliminary data.</text>
</comment>
<accession>A0ABT6Y428</accession>
<dbReference type="Gene3D" id="3.30.750.44">
    <property type="match status" value="1"/>
</dbReference>
<dbReference type="Pfam" id="PF14684">
    <property type="entry name" value="Tricorn_C1"/>
    <property type="match status" value="1"/>
</dbReference>
<evidence type="ECO:0000313" key="4">
    <source>
        <dbReference type="EMBL" id="MDI9858312.1"/>
    </source>
</evidence>
<reference evidence="4 5" key="1">
    <citation type="submission" date="2023-05" db="EMBL/GenBank/DDBJ databases">
        <title>Novel species of genus Flectobacillus isolated from stream in China.</title>
        <authorList>
            <person name="Lu H."/>
        </authorList>
    </citation>
    <scope>NUCLEOTIDE SEQUENCE [LARGE SCALE GENOMIC DNA]</scope>
    <source>
        <strain evidence="4 5">KCTC 42575</strain>
    </source>
</reference>
<dbReference type="InterPro" id="IPR028204">
    <property type="entry name" value="Tricorn_C1"/>
</dbReference>
<dbReference type="InterPro" id="IPR036034">
    <property type="entry name" value="PDZ_sf"/>
</dbReference>
<evidence type="ECO:0000259" key="3">
    <source>
        <dbReference type="Pfam" id="PF14684"/>
    </source>
</evidence>
<dbReference type="SUPFAM" id="SSF52096">
    <property type="entry name" value="ClpP/crotonase"/>
    <property type="match status" value="1"/>
</dbReference>
<dbReference type="EMBL" id="JASHIF010000002">
    <property type="protein sequence ID" value="MDI9858312.1"/>
    <property type="molecule type" value="Genomic_DNA"/>
</dbReference>
<proteinExistence type="predicted"/>
<dbReference type="Gene3D" id="2.30.42.10">
    <property type="match status" value="1"/>
</dbReference>
<feature type="signal peptide" evidence="1">
    <location>
        <begin position="1"/>
        <end position="19"/>
    </location>
</feature>
<evidence type="ECO:0000259" key="2">
    <source>
        <dbReference type="Pfam" id="PF03572"/>
    </source>
</evidence>